<dbReference type="Pfam" id="PF03006">
    <property type="entry name" value="HlyIII"/>
    <property type="match status" value="1"/>
</dbReference>
<feature type="transmembrane region" description="Helical" evidence="8">
    <location>
        <begin position="215"/>
        <end position="234"/>
    </location>
</feature>
<keyword evidence="3 8" id="KW-0812">Transmembrane</keyword>
<gene>
    <name evidence="9" type="primary">ADIPOR2</name>
</gene>
<dbReference type="PANTHER" id="PTHR20855:SF33">
    <property type="entry name" value="ADIPONECTIN RECEPTOR PROTEIN 2"/>
    <property type="match status" value="1"/>
</dbReference>
<feature type="binding site" evidence="6">
    <location>
        <position position="418"/>
    </location>
    <ligand>
        <name>Zn(2+)</name>
        <dbReference type="ChEBI" id="CHEBI:29105"/>
    </ligand>
</feature>
<proteinExistence type="inferred from homology"/>
<dbReference type="GeneTree" id="ENSGT00940000156451"/>
<evidence type="ECO:0000256" key="3">
    <source>
        <dbReference type="ARBA" id="ARBA00022692"/>
    </source>
</evidence>
<feature type="transmembrane region" description="Helical" evidence="8">
    <location>
        <begin position="409"/>
        <end position="429"/>
    </location>
</feature>
<evidence type="ECO:0000256" key="1">
    <source>
        <dbReference type="ARBA" id="ARBA00004141"/>
    </source>
</evidence>
<keyword evidence="6" id="KW-0479">Metal-binding</keyword>
<dbReference type="InParanoid" id="A0A803YD62"/>
<reference evidence="9 10" key="1">
    <citation type="journal article" date="2010" name="PLoS Biol.">
        <title>Multi-platform next-generation sequencing of the domestic turkey (Meleagris gallopavo): genome assembly and analysis.</title>
        <authorList>
            <person name="Dalloul R.A."/>
            <person name="Long J.A."/>
            <person name="Zimin A.V."/>
            <person name="Aslam L."/>
            <person name="Beal K."/>
            <person name="Blomberg L.A."/>
            <person name="Bouffard P."/>
            <person name="Burt D.W."/>
            <person name="Crasta O."/>
            <person name="Crooijmans R.P."/>
            <person name="Cooper K."/>
            <person name="Coulombe R.A."/>
            <person name="De S."/>
            <person name="Delany M.E."/>
            <person name="Dodgson J.B."/>
            <person name="Dong J.J."/>
            <person name="Evans C."/>
            <person name="Frederickson K.M."/>
            <person name="Flicek P."/>
            <person name="Florea L."/>
            <person name="Folkerts O."/>
            <person name="Groenen M.A."/>
            <person name="Harkins T.T."/>
            <person name="Herrero J."/>
            <person name="Hoffmann S."/>
            <person name="Megens H.J."/>
            <person name="Jiang A."/>
            <person name="de Jong P."/>
            <person name="Kaiser P."/>
            <person name="Kim H."/>
            <person name="Kim K.W."/>
            <person name="Kim S."/>
            <person name="Langenberger D."/>
            <person name="Lee M.K."/>
            <person name="Lee T."/>
            <person name="Mane S."/>
            <person name="Marcais G."/>
            <person name="Marz M."/>
            <person name="McElroy A.P."/>
            <person name="Modise T."/>
            <person name="Nefedov M."/>
            <person name="Notredame C."/>
            <person name="Paton I.R."/>
            <person name="Payne W.S."/>
            <person name="Pertea G."/>
            <person name="Prickett D."/>
            <person name="Puiu D."/>
            <person name="Qioa D."/>
            <person name="Raineri E."/>
            <person name="Ruffier M."/>
            <person name="Salzberg S.L."/>
            <person name="Schatz M.C."/>
            <person name="Scheuring C."/>
            <person name="Schmidt C.J."/>
            <person name="Schroeder S."/>
            <person name="Searle S.M."/>
            <person name="Smith E.J."/>
            <person name="Smith J."/>
            <person name="Sonstegard T.S."/>
            <person name="Stadler P.F."/>
            <person name="Tafer H."/>
            <person name="Tu Z.J."/>
            <person name="Van Tassell C.P."/>
            <person name="Vilella A.J."/>
            <person name="Williams K.P."/>
            <person name="Yorke J.A."/>
            <person name="Zhang L."/>
            <person name="Zhang H.B."/>
            <person name="Zhang X."/>
            <person name="Zhang Y."/>
            <person name="Reed K.M."/>
        </authorList>
    </citation>
    <scope>NUCLEOTIDE SEQUENCE [LARGE SCALE GENOMIC DNA]</scope>
</reference>
<reference evidence="9" key="2">
    <citation type="submission" date="2025-08" db="UniProtKB">
        <authorList>
            <consortium name="Ensembl"/>
        </authorList>
    </citation>
    <scope>IDENTIFICATION</scope>
</reference>
<sequence length="468" mass="52804">MNELTELDNAGSPEPGLRLRKGHMSDSATTQTAFEEDSSEQRLLLVEPLLSSNQENPKKRKSWNLKMQRSLSHWMFYHVPSEKKGVLFVQSLSKELKSSEGNNHNDESPQEDEGFMGMSPLLQAHHAMERMEEFVCKCCRILQFRSCITKQTSNATNAAETTPVWEGRWRVIPHDVLPDWLKDNDYLLHGHRPPMPSFRACFKSIFRIHTETGNIWTHLLGCVFFLCLGIFYMFRPNMSFVAPVQEKVVVGLFFLGAILCLSFSWLFHTVYCHSEGVSRLFSKLDYSGIALLIMGSFVPWLYYSFYCNPQPCFIYLIVICVLGIAAIIVSQWDMFATPQYRGVRAGVFLGLGLSGVIPTLHFVISEGLLKAATMGQIGWLALMACLYITGAALYAARIPERFFPGKCDIWFHSHQLFHVFVVAGAFVHFHGVSNLQEFRFTVGGGCTEEEGMQSASHLCFSNGTAGIS</sequence>
<feature type="region of interest" description="Disordered" evidence="7">
    <location>
        <begin position="1"/>
        <end position="40"/>
    </location>
</feature>
<dbReference type="GO" id="GO:0033211">
    <property type="term" value="P:adiponectin-activated signaling pathway"/>
    <property type="evidence" value="ECO:0007669"/>
    <property type="project" value="TreeGrafter"/>
</dbReference>
<feature type="compositionally biased region" description="Basic and acidic residues" evidence="7">
    <location>
        <begin position="96"/>
        <end position="107"/>
    </location>
</feature>
<feature type="transmembrane region" description="Helical" evidence="8">
    <location>
        <begin position="246"/>
        <end position="266"/>
    </location>
</feature>
<evidence type="ECO:0000256" key="4">
    <source>
        <dbReference type="ARBA" id="ARBA00022989"/>
    </source>
</evidence>
<feature type="transmembrane region" description="Helical" evidence="8">
    <location>
        <begin position="286"/>
        <end position="305"/>
    </location>
</feature>
<dbReference type="FunCoup" id="A0A803YD62">
    <property type="interactions" value="764"/>
</dbReference>
<dbReference type="AlphaFoldDB" id="A0A803YD62"/>
<dbReference type="InterPro" id="IPR004254">
    <property type="entry name" value="AdipoR/HlyIII-related"/>
</dbReference>
<dbReference type="OrthoDB" id="5585746at2759"/>
<organism evidence="9 10">
    <name type="scientific">Meleagris gallopavo</name>
    <name type="common">Wild turkey</name>
    <dbReference type="NCBI Taxonomy" id="9103"/>
    <lineage>
        <taxon>Eukaryota</taxon>
        <taxon>Metazoa</taxon>
        <taxon>Chordata</taxon>
        <taxon>Craniata</taxon>
        <taxon>Vertebrata</taxon>
        <taxon>Euteleostomi</taxon>
        <taxon>Archelosauria</taxon>
        <taxon>Archosauria</taxon>
        <taxon>Dinosauria</taxon>
        <taxon>Saurischia</taxon>
        <taxon>Theropoda</taxon>
        <taxon>Coelurosauria</taxon>
        <taxon>Aves</taxon>
        <taxon>Neognathae</taxon>
        <taxon>Galloanserae</taxon>
        <taxon>Galliformes</taxon>
        <taxon>Phasianidae</taxon>
        <taxon>Meleagridinae</taxon>
        <taxon>Meleagris</taxon>
    </lineage>
</organism>
<keyword evidence="4 8" id="KW-1133">Transmembrane helix</keyword>
<reference evidence="9" key="3">
    <citation type="submission" date="2025-09" db="UniProtKB">
        <authorList>
            <consortium name="Ensembl"/>
        </authorList>
    </citation>
    <scope>IDENTIFICATION</scope>
</reference>
<feature type="binding site" evidence="6">
    <location>
        <position position="268"/>
    </location>
    <ligand>
        <name>Zn(2+)</name>
        <dbReference type="ChEBI" id="CHEBI:29105"/>
    </ligand>
</feature>
<protein>
    <submittedName>
        <fullName evidence="9">Adiponectin receptor 2</fullName>
    </submittedName>
</protein>
<evidence type="ECO:0000313" key="9">
    <source>
        <dbReference type="Ensembl" id="ENSMGAP00000029709.1"/>
    </source>
</evidence>
<comment type="subcellular location">
    <subcellularLocation>
        <location evidence="1">Membrane</location>
        <topology evidence="1">Multi-pass membrane protein</topology>
    </subcellularLocation>
</comment>
<dbReference type="PANTHER" id="PTHR20855">
    <property type="entry name" value="ADIPOR/PROGESTIN RECEPTOR-RELATED"/>
    <property type="match status" value="1"/>
</dbReference>
<dbReference type="Ensembl" id="ENSMGAT00000036635.1">
    <property type="protein sequence ID" value="ENSMGAP00000029709.1"/>
    <property type="gene ID" value="ENSMGAG00000013425.2"/>
</dbReference>
<dbReference type="GO" id="GO:0038023">
    <property type="term" value="F:signaling receptor activity"/>
    <property type="evidence" value="ECO:0007669"/>
    <property type="project" value="TreeGrafter"/>
</dbReference>
<dbReference type="GO" id="GO:0005886">
    <property type="term" value="C:plasma membrane"/>
    <property type="evidence" value="ECO:0007669"/>
    <property type="project" value="TreeGrafter"/>
</dbReference>
<evidence type="ECO:0000313" key="10">
    <source>
        <dbReference type="Proteomes" id="UP000001645"/>
    </source>
</evidence>
<comment type="similarity">
    <text evidence="2">Belongs to the ADIPOR family.</text>
</comment>
<evidence type="ECO:0000256" key="2">
    <source>
        <dbReference type="ARBA" id="ARBA00007018"/>
    </source>
</evidence>
<evidence type="ECO:0000256" key="8">
    <source>
        <dbReference type="SAM" id="Phobius"/>
    </source>
</evidence>
<evidence type="ECO:0000256" key="7">
    <source>
        <dbReference type="SAM" id="MobiDB-lite"/>
    </source>
</evidence>
<accession>A0A803YD62</accession>
<feature type="region of interest" description="Disordered" evidence="7">
    <location>
        <begin position="96"/>
        <end position="116"/>
    </location>
</feature>
<feature type="transmembrane region" description="Helical" evidence="8">
    <location>
        <begin position="377"/>
        <end position="397"/>
    </location>
</feature>
<keyword evidence="5 8" id="KW-0472">Membrane</keyword>
<name>A0A803YD62_MELGA</name>
<evidence type="ECO:0000256" key="6">
    <source>
        <dbReference type="PIRSR" id="PIRSR604254-1"/>
    </source>
</evidence>
<dbReference type="Bgee" id="ENSMGAG00000013425">
    <property type="expression patterns" value="Expressed in duodenum and 17 other cell types or tissues"/>
</dbReference>
<dbReference type="GO" id="GO:0046872">
    <property type="term" value="F:metal ion binding"/>
    <property type="evidence" value="ECO:0007669"/>
    <property type="project" value="UniProtKB-KW"/>
</dbReference>
<feature type="transmembrane region" description="Helical" evidence="8">
    <location>
        <begin position="344"/>
        <end position="365"/>
    </location>
</feature>
<keyword evidence="6" id="KW-0862">Zinc</keyword>
<dbReference type="Proteomes" id="UP000001645">
    <property type="component" value="Chromosome 1"/>
</dbReference>
<feature type="transmembrane region" description="Helical" evidence="8">
    <location>
        <begin position="312"/>
        <end position="332"/>
    </location>
</feature>
<evidence type="ECO:0000256" key="5">
    <source>
        <dbReference type="ARBA" id="ARBA00023136"/>
    </source>
</evidence>
<keyword evidence="10" id="KW-1185">Reference proteome</keyword>
<feature type="binding site" evidence="6">
    <location>
        <position position="414"/>
    </location>
    <ligand>
        <name>Zn(2+)</name>
        <dbReference type="ChEBI" id="CHEBI:29105"/>
    </ligand>
</feature>